<feature type="domain" description="BON" evidence="1">
    <location>
        <begin position="16"/>
        <end position="84"/>
    </location>
</feature>
<dbReference type="PROSITE" id="PS50914">
    <property type="entry name" value="BON"/>
    <property type="match status" value="1"/>
</dbReference>
<dbReference type="InterPro" id="IPR007055">
    <property type="entry name" value="BON_dom"/>
</dbReference>
<evidence type="ECO:0000313" key="2">
    <source>
        <dbReference type="EMBL" id="SHE93155.1"/>
    </source>
</evidence>
<keyword evidence="2" id="KW-0808">Transferase</keyword>
<dbReference type="Gene3D" id="3.40.50.150">
    <property type="entry name" value="Vaccinia Virus protein VP39"/>
    <property type="match status" value="1"/>
</dbReference>
<dbReference type="Pfam" id="PF08241">
    <property type="entry name" value="Methyltransf_11"/>
    <property type="match status" value="1"/>
</dbReference>
<organism evidence="2 3">
    <name type="scientific">Streptoalloteichus hindustanus</name>
    <dbReference type="NCBI Taxonomy" id="2017"/>
    <lineage>
        <taxon>Bacteria</taxon>
        <taxon>Bacillati</taxon>
        <taxon>Actinomycetota</taxon>
        <taxon>Actinomycetes</taxon>
        <taxon>Pseudonocardiales</taxon>
        <taxon>Pseudonocardiaceae</taxon>
        <taxon>Streptoalloteichus</taxon>
    </lineage>
</organism>
<sequence>MTTRMFAPSEDRVRRWDEHLAAATAELLKYDDRVRGMEVEVRFAGGVAHLTGALDRAEHLAVLRDLIGRLDGVTAVWDRVVVAGREPVVLDLGCGATKQYPGNVGVDQRLTGAVDVLADLSDGLPFADGSVDRVFTVHVLEHLVDFLPLVDECHRVLRPGGVLHVLAPWWRHVNAVADPTHVRLLDIQTIKGICVQPGRERRWRPLHAACDGATVFADLTPVRGPEDEADAVHMARFFD</sequence>
<evidence type="ECO:0000259" key="1">
    <source>
        <dbReference type="PROSITE" id="PS50914"/>
    </source>
</evidence>
<keyword evidence="3" id="KW-1185">Reference proteome</keyword>
<dbReference type="InterPro" id="IPR029063">
    <property type="entry name" value="SAM-dependent_MTases_sf"/>
</dbReference>
<keyword evidence="2" id="KW-0489">Methyltransferase</keyword>
<dbReference type="STRING" id="2017.SAMN05444320_10211"/>
<gene>
    <name evidence="2" type="ORF">SAMN05444320_10211</name>
</gene>
<dbReference type="Proteomes" id="UP000184501">
    <property type="component" value="Unassembled WGS sequence"/>
</dbReference>
<dbReference type="Pfam" id="PF04972">
    <property type="entry name" value="BON"/>
    <property type="match status" value="1"/>
</dbReference>
<dbReference type="InterPro" id="IPR013216">
    <property type="entry name" value="Methyltransf_11"/>
</dbReference>
<name>A0A1M4XI16_STRHI</name>
<dbReference type="GO" id="GO:0008757">
    <property type="term" value="F:S-adenosylmethionine-dependent methyltransferase activity"/>
    <property type="evidence" value="ECO:0007669"/>
    <property type="project" value="InterPro"/>
</dbReference>
<accession>A0A1M4XI16</accession>
<dbReference type="CDD" id="cd02440">
    <property type="entry name" value="AdoMet_MTases"/>
    <property type="match status" value="1"/>
</dbReference>
<dbReference type="AlphaFoldDB" id="A0A1M4XI16"/>
<dbReference type="RefSeq" id="WP_234995569.1">
    <property type="nucleotide sequence ID" value="NZ_FQVN01000002.1"/>
</dbReference>
<proteinExistence type="predicted"/>
<dbReference type="GO" id="GO:0032259">
    <property type="term" value="P:methylation"/>
    <property type="evidence" value="ECO:0007669"/>
    <property type="project" value="UniProtKB-KW"/>
</dbReference>
<evidence type="ECO:0000313" key="3">
    <source>
        <dbReference type="Proteomes" id="UP000184501"/>
    </source>
</evidence>
<protein>
    <submittedName>
        <fullName evidence="2">Methyltransferase domain-containing protein</fullName>
    </submittedName>
</protein>
<dbReference type="EMBL" id="FQVN01000002">
    <property type="protein sequence ID" value="SHE93155.1"/>
    <property type="molecule type" value="Genomic_DNA"/>
</dbReference>
<dbReference type="SUPFAM" id="SSF53335">
    <property type="entry name" value="S-adenosyl-L-methionine-dependent methyltransferases"/>
    <property type="match status" value="1"/>
</dbReference>
<reference evidence="2 3" key="1">
    <citation type="submission" date="2016-11" db="EMBL/GenBank/DDBJ databases">
        <authorList>
            <person name="Jaros S."/>
            <person name="Januszkiewicz K."/>
            <person name="Wedrychowicz H."/>
        </authorList>
    </citation>
    <scope>NUCLEOTIDE SEQUENCE [LARGE SCALE GENOMIC DNA]</scope>
    <source>
        <strain evidence="2 3">DSM 44523</strain>
    </source>
</reference>